<gene>
    <name evidence="2" type="ORF">QQS21_010778</name>
</gene>
<accession>A0AAJ0CGN6</accession>
<keyword evidence="3" id="KW-1185">Reference proteome</keyword>
<evidence type="ECO:0000256" key="1">
    <source>
        <dbReference type="SAM" id="MobiDB-lite"/>
    </source>
</evidence>
<dbReference type="AlphaFoldDB" id="A0AAJ0CGN6"/>
<organism evidence="2 3">
    <name type="scientific">Conoideocrella luteorostrata</name>
    <dbReference type="NCBI Taxonomy" id="1105319"/>
    <lineage>
        <taxon>Eukaryota</taxon>
        <taxon>Fungi</taxon>
        <taxon>Dikarya</taxon>
        <taxon>Ascomycota</taxon>
        <taxon>Pezizomycotina</taxon>
        <taxon>Sordariomycetes</taxon>
        <taxon>Hypocreomycetidae</taxon>
        <taxon>Hypocreales</taxon>
        <taxon>Clavicipitaceae</taxon>
        <taxon>Conoideocrella</taxon>
    </lineage>
</organism>
<feature type="region of interest" description="Disordered" evidence="1">
    <location>
        <begin position="250"/>
        <end position="282"/>
    </location>
</feature>
<sequence>MWSLDLTSVMNPTSIECLMGCNKTMSVKIKTCDRINKGFMCVKYDDNDMHDDTNDCSSMSNGTHDGAGTLGMSCSTGTNGNKMVDVATTMRTVVVRNEFKNHDCLIMYDRDFNARELYIVTTYRDCDESHAEDDDALTNKNYELAPAAHDLATRTATNVMNNVTTNTRAFTMRRSARPGSSINYAPMVVSCTWDVLNVDNIERYMGKLEDLTSITGCIIHKDTPCKGHHMEGPERRGLDDPFRVRHRRRAEVQRRGDDQHRGLHRRQVGGGRDGLLLREGQG</sequence>
<comment type="caution">
    <text evidence="2">The sequence shown here is derived from an EMBL/GenBank/DDBJ whole genome shotgun (WGS) entry which is preliminary data.</text>
</comment>
<feature type="compositionally biased region" description="Basic and acidic residues" evidence="1">
    <location>
        <begin position="250"/>
        <end position="261"/>
    </location>
</feature>
<protein>
    <submittedName>
        <fullName evidence="2">Uncharacterized protein</fullName>
    </submittedName>
</protein>
<dbReference type="EMBL" id="JASWJB010000328">
    <property type="protein sequence ID" value="KAK2591528.1"/>
    <property type="molecule type" value="Genomic_DNA"/>
</dbReference>
<evidence type="ECO:0000313" key="3">
    <source>
        <dbReference type="Proteomes" id="UP001251528"/>
    </source>
</evidence>
<dbReference type="Proteomes" id="UP001251528">
    <property type="component" value="Unassembled WGS sequence"/>
</dbReference>
<reference evidence="2" key="1">
    <citation type="submission" date="2023-06" db="EMBL/GenBank/DDBJ databases">
        <title>Conoideocrella luteorostrata (Hypocreales: Clavicipitaceae), a potential biocontrol fungus for elongate hemlock scale in United States Christmas tree production areas.</title>
        <authorList>
            <person name="Barrett H."/>
            <person name="Lovett B."/>
            <person name="Macias A.M."/>
            <person name="Stajich J.E."/>
            <person name="Kasson M.T."/>
        </authorList>
    </citation>
    <scope>NUCLEOTIDE SEQUENCE</scope>
    <source>
        <strain evidence="2">ARSEF 14590</strain>
    </source>
</reference>
<evidence type="ECO:0000313" key="2">
    <source>
        <dbReference type="EMBL" id="KAK2591528.1"/>
    </source>
</evidence>
<proteinExistence type="predicted"/>
<name>A0AAJ0CGN6_9HYPO</name>